<accession>A0A0E0P5F6</accession>
<reference evidence="2" key="1">
    <citation type="submission" date="2013-06" db="EMBL/GenBank/DDBJ databases">
        <authorList>
            <person name="Zhao Q."/>
        </authorList>
    </citation>
    <scope>NUCLEOTIDE SEQUENCE</scope>
    <source>
        <strain evidence="2">cv. W1943</strain>
    </source>
</reference>
<sequence length="93" mass="10317">MSFFHDHVIRVSTGTSTSNLSINSTKLPNVLLNISPVCLQLLDYPLVAICRTVIVELISHILPIILSLEHGEGELTPSSNGYFNRHLLTHQLL</sequence>
<dbReference type="Proteomes" id="UP000008022">
    <property type="component" value="Unassembled WGS sequence"/>
</dbReference>
<dbReference type="Gramene" id="ORUFI04G03470.1">
    <property type="protein sequence ID" value="ORUFI04G03470.1"/>
    <property type="gene ID" value="ORUFI04G03470"/>
</dbReference>
<dbReference type="HOGENOM" id="CLU_2403496_0_0_1"/>
<evidence type="ECO:0000313" key="2">
    <source>
        <dbReference type="Proteomes" id="UP000008022"/>
    </source>
</evidence>
<evidence type="ECO:0000313" key="1">
    <source>
        <dbReference type="EnsemblPlants" id="ORUFI04G03470.1"/>
    </source>
</evidence>
<name>A0A0E0P5F6_ORYRU</name>
<dbReference type="OMA" id="FVISICR"/>
<proteinExistence type="predicted"/>
<dbReference type="EnsemblPlants" id="ORUFI04G03470.1">
    <property type="protein sequence ID" value="ORUFI04G03470.1"/>
    <property type="gene ID" value="ORUFI04G03470"/>
</dbReference>
<keyword evidence="2" id="KW-1185">Reference proteome</keyword>
<dbReference type="AlphaFoldDB" id="A0A0E0P5F6"/>
<dbReference type="STRING" id="4529.A0A0E0P5F6"/>
<organism evidence="1 2">
    <name type="scientific">Oryza rufipogon</name>
    <name type="common">Brownbeard rice</name>
    <name type="synonym">Asian wild rice</name>
    <dbReference type="NCBI Taxonomy" id="4529"/>
    <lineage>
        <taxon>Eukaryota</taxon>
        <taxon>Viridiplantae</taxon>
        <taxon>Streptophyta</taxon>
        <taxon>Embryophyta</taxon>
        <taxon>Tracheophyta</taxon>
        <taxon>Spermatophyta</taxon>
        <taxon>Magnoliopsida</taxon>
        <taxon>Liliopsida</taxon>
        <taxon>Poales</taxon>
        <taxon>Poaceae</taxon>
        <taxon>BOP clade</taxon>
        <taxon>Oryzoideae</taxon>
        <taxon>Oryzeae</taxon>
        <taxon>Oryzinae</taxon>
        <taxon>Oryza</taxon>
    </lineage>
</organism>
<protein>
    <submittedName>
        <fullName evidence="1">Uncharacterized protein</fullName>
    </submittedName>
</protein>
<reference evidence="1" key="2">
    <citation type="submission" date="2015-06" db="UniProtKB">
        <authorList>
            <consortium name="EnsemblPlants"/>
        </authorList>
    </citation>
    <scope>IDENTIFICATION</scope>
</reference>